<name>A0A0F8ZU15_9ZZZZ</name>
<organism evidence="1">
    <name type="scientific">marine sediment metagenome</name>
    <dbReference type="NCBI Taxonomy" id="412755"/>
    <lineage>
        <taxon>unclassified sequences</taxon>
        <taxon>metagenomes</taxon>
        <taxon>ecological metagenomes</taxon>
    </lineage>
</organism>
<accession>A0A0F8ZU15</accession>
<gene>
    <name evidence="1" type="ORF">LCGC14_2994260</name>
</gene>
<sequence length="111" mass="12446">MEPEEAGSGEVALLREMYRKGEISRTPTGIYIIPSQEWLDQMGHDLVIRIMDDEYVKDLLAAGELARKEGRDVAILRNGTRVVLPIARKLEDSGGPEAKTICVRKSTGYWD</sequence>
<proteinExistence type="predicted"/>
<dbReference type="EMBL" id="LAZR01061512">
    <property type="protein sequence ID" value="KKK63436.1"/>
    <property type="molecule type" value="Genomic_DNA"/>
</dbReference>
<evidence type="ECO:0000313" key="1">
    <source>
        <dbReference type="EMBL" id="KKK63436.1"/>
    </source>
</evidence>
<feature type="non-terminal residue" evidence="1">
    <location>
        <position position="111"/>
    </location>
</feature>
<comment type="caution">
    <text evidence="1">The sequence shown here is derived from an EMBL/GenBank/DDBJ whole genome shotgun (WGS) entry which is preliminary data.</text>
</comment>
<dbReference type="AlphaFoldDB" id="A0A0F8ZU15"/>
<protein>
    <submittedName>
        <fullName evidence="1">Uncharacterized protein</fullName>
    </submittedName>
</protein>
<reference evidence="1" key="1">
    <citation type="journal article" date="2015" name="Nature">
        <title>Complex archaea that bridge the gap between prokaryotes and eukaryotes.</title>
        <authorList>
            <person name="Spang A."/>
            <person name="Saw J.H."/>
            <person name="Jorgensen S.L."/>
            <person name="Zaremba-Niedzwiedzka K."/>
            <person name="Martijn J."/>
            <person name="Lind A.E."/>
            <person name="van Eijk R."/>
            <person name="Schleper C."/>
            <person name="Guy L."/>
            <person name="Ettema T.J."/>
        </authorList>
    </citation>
    <scope>NUCLEOTIDE SEQUENCE</scope>
</reference>